<evidence type="ECO:0008006" key="3">
    <source>
        <dbReference type="Google" id="ProtNLM"/>
    </source>
</evidence>
<evidence type="ECO:0000313" key="2">
    <source>
        <dbReference type="Proteomes" id="UP000316096"/>
    </source>
</evidence>
<reference evidence="1 2" key="1">
    <citation type="submission" date="2019-06" db="EMBL/GenBank/DDBJ databases">
        <title>Sequencing the genomes of 1000 actinobacteria strains.</title>
        <authorList>
            <person name="Klenk H.-P."/>
        </authorList>
    </citation>
    <scope>NUCLEOTIDE SEQUENCE [LARGE SCALE GENOMIC DNA]</scope>
    <source>
        <strain evidence="1 2">DSM 102200</strain>
    </source>
</reference>
<dbReference type="RefSeq" id="WP_141958871.1">
    <property type="nucleotide sequence ID" value="NZ_VFOZ01000001.1"/>
</dbReference>
<protein>
    <recommendedName>
        <fullName evidence="3">Histidine kinase</fullName>
    </recommendedName>
</protein>
<evidence type="ECO:0000313" key="1">
    <source>
        <dbReference type="EMBL" id="TQL99797.1"/>
    </source>
</evidence>
<dbReference type="EMBL" id="VFOZ01000001">
    <property type="protein sequence ID" value="TQL99797.1"/>
    <property type="molecule type" value="Genomic_DNA"/>
</dbReference>
<dbReference type="OrthoDB" id="3543029at2"/>
<dbReference type="AlphaFoldDB" id="A0A543CSA2"/>
<name>A0A543CSA2_9ACTN</name>
<sequence length="80" mass="9338">MTTEQDQPADSRYELLKQLGEQERQMTRQLHDLRAEFAHLVTRLLPMHSPRTRIDEVVAASGYSRTLIEALRAGNHPWLR</sequence>
<keyword evidence="2" id="KW-1185">Reference proteome</keyword>
<proteinExistence type="predicted"/>
<dbReference type="Proteomes" id="UP000316096">
    <property type="component" value="Unassembled WGS sequence"/>
</dbReference>
<comment type="caution">
    <text evidence="1">The sequence shown here is derived from an EMBL/GenBank/DDBJ whole genome shotgun (WGS) entry which is preliminary data.</text>
</comment>
<organism evidence="1 2">
    <name type="scientific">Actinoallomurus bryophytorum</name>
    <dbReference type="NCBI Taxonomy" id="1490222"/>
    <lineage>
        <taxon>Bacteria</taxon>
        <taxon>Bacillati</taxon>
        <taxon>Actinomycetota</taxon>
        <taxon>Actinomycetes</taxon>
        <taxon>Streptosporangiales</taxon>
        <taxon>Thermomonosporaceae</taxon>
        <taxon>Actinoallomurus</taxon>
    </lineage>
</organism>
<gene>
    <name evidence="1" type="ORF">FB559_5498</name>
</gene>
<accession>A0A543CSA2</accession>